<feature type="transmembrane region" description="Helical" evidence="2">
    <location>
        <begin position="83"/>
        <end position="106"/>
    </location>
</feature>
<evidence type="ECO:0000313" key="4">
    <source>
        <dbReference type="Proteomes" id="UP001589748"/>
    </source>
</evidence>
<keyword evidence="2" id="KW-1133">Transmembrane helix</keyword>
<feature type="region of interest" description="Disordered" evidence="1">
    <location>
        <begin position="1"/>
        <end position="32"/>
    </location>
</feature>
<keyword evidence="4" id="KW-1185">Reference proteome</keyword>
<evidence type="ECO:0008006" key="5">
    <source>
        <dbReference type="Google" id="ProtNLM"/>
    </source>
</evidence>
<dbReference type="EMBL" id="JBHMDM010000005">
    <property type="protein sequence ID" value="MFB9377577.1"/>
    <property type="molecule type" value="Genomic_DNA"/>
</dbReference>
<accession>A0ABV5LU19</accession>
<comment type="caution">
    <text evidence="3">The sequence shown here is derived from an EMBL/GenBank/DDBJ whole genome shotgun (WGS) entry which is preliminary data.</text>
</comment>
<evidence type="ECO:0000256" key="1">
    <source>
        <dbReference type="SAM" id="MobiDB-lite"/>
    </source>
</evidence>
<dbReference type="Proteomes" id="UP001589748">
    <property type="component" value="Unassembled WGS sequence"/>
</dbReference>
<name>A0ABV5LU19_9ACTN</name>
<protein>
    <recommendedName>
        <fullName evidence="5">TM2 domain-containing protein</fullName>
    </recommendedName>
</protein>
<proteinExistence type="predicted"/>
<dbReference type="RefSeq" id="WP_380138883.1">
    <property type="nucleotide sequence ID" value="NZ_JBHLUI010000010.1"/>
</dbReference>
<keyword evidence="2" id="KW-0472">Membrane</keyword>
<gene>
    <name evidence="3" type="ORF">ACFFVI_11420</name>
</gene>
<keyword evidence="2" id="KW-0812">Transmembrane</keyword>
<evidence type="ECO:0000256" key="2">
    <source>
        <dbReference type="SAM" id="Phobius"/>
    </source>
</evidence>
<evidence type="ECO:0000313" key="3">
    <source>
        <dbReference type="EMBL" id="MFB9377577.1"/>
    </source>
</evidence>
<feature type="transmembrane region" description="Helical" evidence="2">
    <location>
        <begin position="112"/>
        <end position="131"/>
    </location>
</feature>
<organism evidence="3 4">
    <name type="scientific">Kineococcus gynurae</name>
    <dbReference type="NCBI Taxonomy" id="452979"/>
    <lineage>
        <taxon>Bacteria</taxon>
        <taxon>Bacillati</taxon>
        <taxon>Actinomycetota</taxon>
        <taxon>Actinomycetes</taxon>
        <taxon>Kineosporiales</taxon>
        <taxon>Kineosporiaceae</taxon>
        <taxon>Kineococcus</taxon>
    </lineage>
</organism>
<sequence length="141" mass="15065">MSEDRAEQFRGQQDPNYWANHPDYGRPAPQPQAYRPVPGQQVGIYPQQPMVVVPAKNPGLSVLFSFLWLGAGNLYAGQTALGVVLILTQLVCAPLAWILVVSSLGLGAIVTVPIWLAAFAVSAVTGFSACADHNRRLGLPG</sequence>
<reference evidence="3 4" key="1">
    <citation type="submission" date="2024-09" db="EMBL/GenBank/DDBJ databases">
        <authorList>
            <person name="Sun Q."/>
            <person name="Mori K."/>
        </authorList>
    </citation>
    <scope>NUCLEOTIDE SEQUENCE [LARGE SCALE GENOMIC DNA]</scope>
    <source>
        <strain evidence="3 4">TISTR 1856</strain>
    </source>
</reference>